<dbReference type="Proteomes" id="UP000596661">
    <property type="component" value="Chromosome 6"/>
</dbReference>
<dbReference type="SUPFAM" id="SSF53098">
    <property type="entry name" value="Ribonuclease H-like"/>
    <property type="match status" value="1"/>
</dbReference>
<dbReference type="OMA" id="MHISIMA"/>
<dbReference type="PANTHER" id="PTHR47723:SF19">
    <property type="entry name" value="POLYNUCLEOTIDYL TRANSFERASE, RIBONUCLEASE H-LIKE SUPERFAMILY PROTEIN"/>
    <property type="match status" value="1"/>
</dbReference>
<dbReference type="InterPro" id="IPR036397">
    <property type="entry name" value="RNaseH_sf"/>
</dbReference>
<dbReference type="Gramene" id="novel_model_4811_5bd9a17a">
    <property type="protein sequence ID" value="cds.novel_model_4811_5bd9a17a"/>
    <property type="gene ID" value="novel_gene_2507_5bd9a17a"/>
</dbReference>
<dbReference type="Pfam" id="PF13456">
    <property type="entry name" value="RVT_3"/>
    <property type="match status" value="1"/>
</dbReference>
<dbReference type="EnsemblPlants" id="novel_model_4811_5bd9a17a">
    <property type="protein sequence ID" value="cds.novel_model_4811_5bd9a17a"/>
    <property type="gene ID" value="novel_gene_2507_5bd9a17a"/>
</dbReference>
<evidence type="ECO:0000313" key="2">
    <source>
        <dbReference type="EnsemblPlants" id="cds.novel_model_4811_5bd9a17a"/>
    </source>
</evidence>
<dbReference type="InterPro" id="IPR044730">
    <property type="entry name" value="RNase_H-like_dom_plant"/>
</dbReference>
<dbReference type="EMBL" id="UZAU01000564">
    <property type="status" value="NOT_ANNOTATED_CDS"/>
    <property type="molecule type" value="Genomic_DNA"/>
</dbReference>
<dbReference type="GO" id="GO:0003676">
    <property type="term" value="F:nucleic acid binding"/>
    <property type="evidence" value="ECO:0007669"/>
    <property type="project" value="InterPro"/>
</dbReference>
<dbReference type="PANTHER" id="PTHR47723">
    <property type="entry name" value="OS05G0353850 PROTEIN"/>
    <property type="match status" value="1"/>
</dbReference>
<organism evidence="2 3">
    <name type="scientific">Cannabis sativa</name>
    <name type="common">Hemp</name>
    <name type="synonym">Marijuana</name>
    <dbReference type="NCBI Taxonomy" id="3483"/>
    <lineage>
        <taxon>Eukaryota</taxon>
        <taxon>Viridiplantae</taxon>
        <taxon>Streptophyta</taxon>
        <taxon>Embryophyta</taxon>
        <taxon>Tracheophyta</taxon>
        <taxon>Spermatophyta</taxon>
        <taxon>Magnoliopsida</taxon>
        <taxon>eudicotyledons</taxon>
        <taxon>Gunneridae</taxon>
        <taxon>Pentapetalae</taxon>
        <taxon>rosids</taxon>
        <taxon>fabids</taxon>
        <taxon>Rosales</taxon>
        <taxon>Cannabaceae</taxon>
        <taxon>Cannabis</taxon>
    </lineage>
</organism>
<keyword evidence="3" id="KW-1185">Reference proteome</keyword>
<accession>A0A803R3Z0</accession>
<evidence type="ECO:0000259" key="1">
    <source>
        <dbReference type="Pfam" id="PF13456"/>
    </source>
</evidence>
<evidence type="ECO:0000313" key="3">
    <source>
        <dbReference type="Proteomes" id="UP000596661"/>
    </source>
</evidence>
<reference evidence="2" key="2">
    <citation type="submission" date="2021-03" db="UniProtKB">
        <authorList>
            <consortium name="EnsemblPlants"/>
        </authorList>
    </citation>
    <scope>IDENTIFICATION</scope>
</reference>
<dbReference type="GO" id="GO:0004523">
    <property type="term" value="F:RNA-DNA hybrid ribonuclease activity"/>
    <property type="evidence" value="ECO:0007669"/>
    <property type="project" value="InterPro"/>
</dbReference>
<dbReference type="CDD" id="cd06222">
    <property type="entry name" value="RNase_H_like"/>
    <property type="match status" value="1"/>
</dbReference>
<dbReference type="InterPro" id="IPR012337">
    <property type="entry name" value="RNaseH-like_sf"/>
</dbReference>
<protein>
    <recommendedName>
        <fullName evidence="1">RNase H type-1 domain-containing protein</fullName>
    </recommendedName>
</protein>
<dbReference type="Gene3D" id="3.30.420.10">
    <property type="entry name" value="Ribonuclease H-like superfamily/Ribonuclease H"/>
    <property type="match status" value="1"/>
</dbReference>
<proteinExistence type="predicted"/>
<dbReference type="InterPro" id="IPR002156">
    <property type="entry name" value="RNaseH_domain"/>
</dbReference>
<reference evidence="2" key="1">
    <citation type="submission" date="2018-11" db="EMBL/GenBank/DDBJ databases">
        <authorList>
            <person name="Grassa J C."/>
        </authorList>
    </citation>
    <scope>NUCLEOTIDE SEQUENCE [LARGE SCALE GENOMIC DNA]</scope>
</reference>
<dbReference type="AlphaFoldDB" id="A0A803R3Z0"/>
<name>A0A803R3Z0_CANSA</name>
<dbReference type="InterPro" id="IPR053151">
    <property type="entry name" value="RNase_H-like"/>
</dbReference>
<feature type="domain" description="RNase H type-1" evidence="1">
    <location>
        <begin position="5"/>
        <end position="125"/>
    </location>
</feature>
<sequence>MLKINTDGMIFAATTQYGTGIVIRDFHGKLIEARSSLHPGACQPAVVEALSVKEALSWLKMRNLSNVLIETDCIAVVQAINSSVALPYVFGLFVQECQSILSILHNVSVCRVKRSANKTAHCVARGACFWSDSLFTESNVPSALQSIVIADIAI</sequence>